<gene>
    <name evidence="2" type="ORF">GCM10010365_16810</name>
</gene>
<dbReference type="InterPro" id="IPR018724">
    <property type="entry name" value="2OG-Fe_dioxygenase"/>
</dbReference>
<accession>A0A918PDG0</accession>
<comment type="caution">
    <text evidence="2">The sequence shown here is derived from an EMBL/GenBank/DDBJ whole genome shotgun (WGS) entry which is preliminary data.</text>
</comment>
<evidence type="ECO:0000313" key="3">
    <source>
        <dbReference type="Proteomes" id="UP000622166"/>
    </source>
</evidence>
<proteinExistence type="predicted"/>
<dbReference type="Proteomes" id="UP000622166">
    <property type="component" value="Unassembled WGS sequence"/>
</dbReference>
<evidence type="ECO:0008006" key="4">
    <source>
        <dbReference type="Google" id="ProtNLM"/>
    </source>
</evidence>
<keyword evidence="3" id="KW-1185">Reference proteome</keyword>
<name>A0A918PDG0_9ACTN</name>
<dbReference type="EMBL" id="BMVW01000002">
    <property type="protein sequence ID" value="GGY98796.1"/>
    <property type="molecule type" value="Genomic_DNA"/>
</dbReference>
<dbReference type="Pfam" id="PF10014">
    <property type="entry name" value="2OG-Fe_Oxy_2"/>
    <property type="match status" value="1"/>
</dbReference>
<dbReference type="Gene3D" id="2.60.120.620">
    <property type="entry name" value="q2cbj1_9rhob like domain"/>
    <property type="match status" value="1"/>
</dbReference>
<dbReference type="GO" id="GO:0051213">
    <property type="term" value="F:dioxygenase activity"/>
    <property type="evidence" value="ECO:0007669"/>
    <property type="project" value="InterPro"/>
</dbReference>
<sequence>MRRDGHTGMRTDGPTGPDTDGQPTGLLAATCASLATQGFSLMPSADVSQCLRTDPEGWRRFGAHWDELTPDTYAAETGTQRMRRYGHFTLSGSGELTRRAHIAFVQPEDTNPLYVDRDRHFEPLTESFAADPVLSALLRMLGRVAASLADAREWSVKVHPFRVVASADRAGQPTPEGRHRDGVTLVTSLLIARGNAAGGESTVYGADGSELMSTTLSEPGTLLLGDDRATLHGVSAIHPVDVTRPAHRDVLVTTLTAR</sequence>
<organism evidence="2 3">
    <name type="scientific">Streptomyces poonensis</name>
    <dbReference type="NCBI Taxonomy" id="68255"/>
    <lineage>
        <taxon>Bacteria</taxon>
        <taxon>Bacillati</taxon>
        <taxon>Actinomycetota</taxon>
        <taxon>Actinomycetes</taxon>
        <taxon>Kitasatosporales</taxon>
        <taxon>Streptomycetaceae</taxon>
        <taxon>Streptomyces</taxon>
    </lineage>
</organism>
<evidence type="ECO:0000313" key="2">
    <source>
        <dbReference type="EMBL" id="GGY98796.1"/>
    </source>
</evidence>
<protein>
    <recommendedName>
        <fullName evidence="4">Agglutination protein</fullName>
    </recommendedName>
</protein>
<dbReference type="AlphaFoldDB" id="A0A918PDG0"/>
<reference evidence="2" key="1">
    <citation type="journal article" date="2014" name="Int. J. Syst. Evol. Microbiol.">
        <title>Complete genome sequence of Corynebacterium casei LMG S-19264T (=DSM 44701T), isolated from a smear-ripened cheese.</title>
        <authorList>
            <consortium name="US DOE Joint Genome Institute (JGI-PGF)"/>
            <person name="Walter F."/>
            <person name="Albersmeier A."/>
            <person name="Kalinowski J."/>
            <person name="Ruckert C."/>
        </authorList>
    </citation>
    <scope>NUCLEOTIDE SEQUENCE</scope>
    <source>
        <strain evidence="2">JCM 4815</strain>
    </source>
</reference>
<evidence type="ECO:0000256" key="1">
    <source>
        <dbReference type="SAM" id="MobiDB-lite"/>
    </source>
</evidence>
<reference evidence="2" key="2">
    <citation type="submission" date="2020-09" db="EMBL/GenBank/DDBJ databases">
        <authorList>
            <person name="Sun Q."/>
            <person name="Ohkuma M."/>
        </authorList>
    </citation>
    <scope>NUCLEOTIDE SEQUENCE</scope>
    <source>
        <strain evidence="2">JCM 4815</strain>
    </source>
</reference>
<feature type="region of interest" description="Disordered" evidence="1">
    <location>
        <begin position="1"/>
        <end position="24"/>
    </location>
</feature>